<proteinExistence type="predicted"/>
<name>L1K453_GUITC</name>
<evidence type="ECO:0000313" key="2">
    <source>
        <dbReference type="EMBL" id="EKX55369.1"/>
    </source>
</evidence>
<dbReference type="RefSeq" id="XP_005842349.1">
    <property type="nucleotide sequence ID" value="XM_005842292.1"/>
</dbReference>
<organism evidence="2">
    <name type="scientific">Guillardia theta (strain CCMP2712)</name>
    <name type="common">Cryptophyte</name>
    <dbReference type="NCBI Taxonomy" id="905079"/>
    <lineage>
        <taxon>Eukaryota</taxon>
        <taxon>Cryptophyceae</taxon>
        <taxon>Pyrenomonadales</taxon>
        <taxon>Geminigeraceae</taxon>
        <taxon>Guillardia</taxon>
    </lineage>
</organism>
<dbReference type="HOGENOM" id="CLU_1698836_0_0_1"/>
<feature type="region of interest" description="Disordered" evidence="1">
    <location>
        <begin position="19"/>
        <end position="89"/>
    </location>
</feature>
<accession>L1K453</accession>
<evidence type="ECO:0000256" key="1">
    <source>
        <dbReference type="SAM" id="MobiDB-lite"/>
    </source>
</evidence>
<reference evidence="4" key="2">
    <citation type="submission" date="2012-11" db="EMBL/GenBank/DDBJ databases">
        <authorList>
            <person name="Kuo A."/>
            <person name="Curtis B.A."/>
            <person name="Tanifuji G."/>
            <person name="Burki F."/>
            <person name="Gruber A."/>
            <person name="Irimia M."/>
            <person name="Maruyama S."/>
            <person name="Arias M.C."/>
            <person name="Ball S.G."/>
            <person name="Gile G.H."/>
            <person name="Hirakawa Y."/>
            <person name="Hopkins J.F."/>
            <person name="Rensing S.A."/>
            <person name="Schmutz J."/>
            <person name="Symeonidi A."/>
            <person name="Elias M."/>
            <person name="Eveleigh R.J."/>
            <person name="Herman E.K."/>
            <person name="Klute M.J."/>
            <person name="Nakayama T."/>
            <person name="Obornik M."/>
            <person name="Reyes-Prieto A."/>
            <person name="Armbrust E.V."/>
            <person name="Aves S.J."/>
            <person name="Beiko R.G."/>
            <person name="Coutinho P."/>
            <person name="Dacks J.B."/>
            <person name="Durnford D.G."/>
            <person name="Fast N.M."/>
            <person name="Green B.R."/>
            <person name="Grisdale C."/>
            <person name="Hempe F."/>
            <person name="Henrissat B."/>
            <person name="Hoppner M.P."/>
            <person name="Ishida K.-I."/>
            <person name="Kim E."/>
            <person name="Koreny L."/>
            <person name="Kroth P.G."/>
            <person name="Liu Y."/>
            <person name="Malik S.-B."/>
            <person name="Maier U.G."/>
            <person name="McRose D."/>
            <person name="Mock T."/>
            <person name="Neilson J.A."/>
            <person name="Onodera N.T."/>
            <person name="Poole A.M."/>
            <person name="Pritham E.J."/>
            <person name="Richards T.A."/>
            <person name="Rocap G."/>
            <person name="Roy S.W."/>
            <person name="Sarai C."/>
            <person name="Schaack S."/>
            <person name="Shirato S."/>
            <person name="Slamovits C.H."/>
            <person name="Spencer D.F."/>
            <person name="Suzuki S."/>
            <person name="Worden A.Z."/>
            <person name="Zauner S."/>
            <person name="Barry K."/>
            <person name="Bell C."/>
            <person name="Bharti A.K."/>
            <person name="Crow J.A."/>
            <person name="Grimwood J."/>
            <person name="Kramer R."/>
            <person name="Lindquist E."/>
            <person name="Lucas S."/>
            <person name="Salamov A."/>
            <person name="McFadden G.I."/>
            <person name="Lane C.E."/>
            <person name="Keeling P.J."/>
            <person name="Gray M.W."/>
            <person name="Grigoriev I.V."/>
            <person name="Archibald J.M."/>
        </authorList>
    </citation>
    <scope>NUCLEOTIDE SEQUENCE</scope>
    <source>
        <strain evidence="4">CCMP2712</strain>
    </source>
</reference>
<dbReference type="EMBL" id="JH992965">
    <property type="protein sequence ID" value="EKX55369.1"/>
    <property type="molecule type" value="Genomic_DNA"/>
</dbReference>
<dbReference type="PaxDb" id="55529-EKX55369"/>
<dbReference type="EnsemblProtists" id="EKX55369">
    <property type="protein sequence ID" value="EKX55369"/>
    <property type="gene ID" value="GUITHDRAFT_160448"/>
</dbReference>
<keyword evidence="4" id="KW-1185">Reference proteome</keyword>
<dbReference type="AlphaFoldDB" id="L1K453"/>
<dbReference type="KEGG" id="gtt:GUITHDRAFT_160448"/>
<evidence type="ECO:0000313" key="3">
    <source>
        <dbReference type="EnsemblProtists" id="EKX55369"/>
    </source>
</evidence>
<dbReference type="Proteomes" id="UP000011087">
    <property type="component" value="Unassembled WGS sequence"/>
</dbReference>
<reference evidence="2 4" key="1">
    <citation type="journal article" date="2012" name="Nature">
        <title>Algal genomes reveal evolutionary mosaicism and the fate of nucleomorphs.</title>
        <authorList>
            <consortium name="DOE Joint Genome Institute"/>
            <person name="Curtis B.A."/>
            <person name="Tanifuji G."/>
            <person name="Burki F."/>
            <person name="Gruber A."/>
            <person name="Irimia M."/>
            <person name="Maruyama S."/>
            <person name="Arias M.C."/>
            <person name="Ball S.G."/>
            <person name="Gile G.H."/>
            <person name="Hirakawa Y."/>
            <person name="Hopkins J.F."/>
            <person name="Kuo A."/>
            <person name="Rensing S.A."/>
            <person name="Schmutz J."/>
            <person name="Symeonidi A."/>
            <person name="Elias M."/>
            <person name="Eveleigh R.J."/>
            <person name="Herman E.K."/>
            <person name="Klute M.J."/>
            <person name="Nakayama T."/>
            <person name="Obornik M."/>
            <person name="Reyes-Prieto A."/>
            <person name="Armbrust E.V."/>
            <person name="Aves S.J."/>
            <person name="Beiko R.G."/>
            <person name="Coutinho P."/>
            <person name="Dacks J.B."/>
            <person name="Durnford D.G."/>
            <person name="Fast N.M."/>
            <person name="Green B.R."/>
            <person name="Grisdale C.J."/>
            <person name="Hempel F."/>
            <person name="Henrissat B."/>
            <person name="Hoppner M.P."/>
            <person name="Ishida K."/>
            <person name="Kim E."/>
            <person name="Koreny L."/>
            <person name="Kroth P.G."/>
            <person name="Liu Y."/>
            <person name="Malik S.B."/>
            <person name="Maier U.G."/>
            <person name="McRose D."/>
            <person name="Mock T."/>
            <person name="Neilson J.A."/>
            <person name="Onodera N.T."/>
            <person name="Poole A.M."/>
            <person name="Pritham E.J."/>
            <person name="Richards T.A."/>
            <person name="Rocap G."/>
            <person name="Roy S.W."/>
            <person name="Sarai C."/>
            <person name="Schaack S."/>
            <person name="Shirato S."/>
            <person name="Slamovits C.H."/>
            <person name="Spencer D.F."/>
            <person name="Suzuki S."/>
            <person name="Worden A.Z."/>
            <person name="Zauner S."/>
            <person name="Barry K."/>
            <person name="Bell C."/>
            <person name="Bharti A.K."/>
            <person name="Crow J.A."/>
            <person name="Grimwood J."/>
            <person name="Kramer R."/>
            <person name="Lindquist E."/>
            <person name="Lucas S."/>
            <person name="Salamov A."/>
            <person name="McFadden G.I."/>
            <person name="Lane C.E."/>
            <person name="Keeling P.J."/>
            <person name="Gray M.W."/>
            <person name="Grigoriev I.V."/>
            <person name="Archibald J.M."/>
        </authorList>
    </citation>
    <scope>NUCLEOTIDE SEQUENCE</scope>
    <source>
        <strain evidence="2 4">CCMP2712</strain>
    </source>
</reference>
<feature type="compositionally biased region" description="Polar residues" evidence="1">
    <location>
        <begin position="49"/>
        <end position="59"/>
    </location>
</feature>
<evidence type="ECO:0000313" key="4">
    <source>
        <dbReference type="Proteomes" id="UP000011087"/>
    </source>
</evidence>
<protein>
    <submittedName>
        <fullName evidence="2 3">Uncharacterized protein</fullName>
    </submittedName>
</protein>
<reference evidence="3" key="3">
    <citation type="submission" date="2016-03" db="UniProtKB">
        <authorList>
            <consortium name="EnsemblProtists"/>
        </authorList>
    </citation>
    <scope>IDENTIFICATION</scope>
</reference>
<dbReference type="GeneID" id="17312081"/>
<sequence>MFAQPRIAEVMHALHSPGLRSPRKDFLDASPGIRGSKRFSEKPAVISLNGKSGWSSNMPIRSEGSYAEESDESRSRLPSISRKRAPPIVAGKRTRFPRWPESSIGSIFGRNQDEAQNHYQTVNQFFLSPTRPQYPDESFPQGRQIRDHWDNIWYR</sequence>
<gene>
    <name evidence="2" type="ORF">GUITHDRAFT_160448</name>
</gene>